<dbReference type="EMBL" id="QCYY01001721">
    <property type="protein sequence ID" value="ROT75856.1"/>
    <property type="molecule type" value="Genomic_DNA"/>
</dbReference>
<dbReference type="Proteomes" id="UP000283509">
    <property type="component" value="Unassembled WGS sequence"/>
</dbReference>
<reference evidence="2 3" key="1">
    <citation type="submission" date="2018-04" db="EMBL/GenBank/DDBJ databases">
        <authorList>
            <person name="Zhang X."/>
            <person name="Yuan J."/>
            <person name="Li F."/>
            <person name="Xiang J."/>
        </authorList>
    </citation>
    <scope>NUCLEOTIDE SEQUENCE [LARGE SCALE GENOMIC DNA]</scope>
    <source>
        <tissue evidence="2">Muscle</tissue>
    </source>
</reference>
<accession>A0A3R7PLL0</accession>
<name>A0A3R7PLL0_PENVA</name>
<dbReference type="Gene3D" id="1.20.1070.10">
    <property type="entry name" value="Rhodopsin 7-helix transmembrane proteins"/>
    <property type="match status" value="1"/>
</dbReference>
<evidence type="ECO:0000313" key="3">
    <source>
        <dbReference type="Proteomes" id="UP000283509"/>
    </source>
</evidence>
<dbReference type="SUPFAM" id="SSF81321">
    <property type="entry name" value="Family A G protein-coupled receptor-like"/>
    <property type="match status" value="1"/>
</dbReference>
<sequence length="141" mass="15618">MREQAKKMNVSNLRSNQEAQAQSAEVRIAKVACTNVALWVVCWTPYAAIVVQGLFFNQGPITPLVTMLPAFWQSLPPATTPWSMPSTILSSDCTINWLSISPSQALQKQMPWFCIHENNETSSSQSADTKSVETKEAKEDA</sequence>
<evidence type="ECO:0000256" key="1">
    <source>
        <dbReference type="SAM" id="MobiDB-lite"/>
    </source>
</evidence>
<reference evidence="2 3" key="2">
    <citation type="submission" date="2019-01" db="EMBL/GenBank/DDBJ databases">
        <title>The decoding of complex shrimp genome reveals the adaptation for benthos swimmer, frequently molting mechanism and breeding impact on genome.</title>
        <authorList>
            <person name="Sun Y."/>
            <person name="Gao Y."/>
            <person name="Yu Y."/>
        </authorList>
    </citation>
    <scope>NUCLEOTIDE SEQUENCE [LARGE SCALE GENOMIC DNA]</scope>
    <source>
        <tissue evidence="2">Muscle</tissue>
    </source>
</reference>
<gene>
    <name evidence="2" type="ORF">C7M84_005566</name>
</gene>
<feature type="region of interest" description="Disordered" evidence="1">
    <location>
        <begin position="121"/>
        <end position="141"/>
    </location>
</feature>
<organism evidence="2 3">
    <name type="scientific">Penaeus vannamei</name>
    <name type="common">Whiteleg shrimp</name>
    <name type="synonym">Litopenaeus vannamei</name>
    <dbReference type="NCBI Taxonomy" id="6689"/>
    <lineage>
        <taxon>Eukaryota</taxon>
        <taxon>Metazoa</taxon>
        <taxon>Ecdysozoa</taxon>
        <taxon>Arthropoda</taxon>
        <taxon>Crustacea</taxon>
        <taxon>Multicrustacea</taxon>
        <taxon>Malacostraca</taxon>
        <taxon>Eumalacostraca</taxon>
        <taxon>Eucarida</taxon>
        <taxon>Decapoda</taxon>
        <taxon>Dendrobranchiata</taxon>
        <taxon>Penaeoidea</taxon>
        <taxon>Penaeidae</taxon>
        <taxon>Penaeus</taxon>
    </lineage>
</organism>
<comment type="caution">
    <text evidence="2">The sequence shown here is derived from an EMBL/GenBank/DDBJ whole genome shotgun (WGS) entry which is preliminary data.</text>
</comment>
<feature type="compositionally biased region" description="Basic and acidic residues" evidence="1">
    <location>
        <begin position="130"/>
        <end position="141"/>
    </location>
</feature>
<evidence type="ECO:0000313" key="2">
    <source>
        <dbReference type="EMBL" id="ROT75856.1"/>
    </source>
</evidence>
<keyword evidence="3" id="KW-1185">Reference proteome</keyword>
<protein>
    <submittedName>
        <fullName evidence="2">Opsin protein</fullName>
    </submittedName>
</protein>
<dbReference type="AlphaFoldDB" id="A0A3R7PLL0"/>
<proteinExistence type="predicted"/>